<gene>
    <name evidence="1" type="ORF">BA1DRAFT_03570</name>
</gene>
<sequence length="35" mass="4418">MHFMISIFLRYYFICSCNMQAWFNVDHRISHFFPD</sequence>
<dbReference type="EMBL" id="JFGV01000064">
    <property type="protein sequence ID" value="EYU13951.1"/>
    <property type="molecule type" value="Genomic_DNA"/>
</dbReference>
<accession>A0A022PE46</accession>
<keyword evidence="2" id="KW-1185">Reference proteome</keyword>
<organism evidence="1 2">
    <name type="scientific">Photorhabdus aegyptia</name>
    <dbReference type="NCBI Taxonomy" id="2805098"/>
    <lineage>
        <taxon>Bacteria</taxon>
        <taxon>Pseudomonadati</taxon>
        <taxon>Pseudomonadota</taxon>
        <taxon>Gammaproteobacteria</taxon>
        <taxon>Enterobacterales</taxon>
        <taxon>Morganellaceae</taxon>
        <taxon>Photorhabdus</taxon>
    </lineage>
</organism>
<dbReference type="GO" id="GO:0031556">
    <property type="term" value="P:transcriptional attenuation by ribosome"/>
    <property type="evidence" value="ECO:0007669"/>
    <property type="project" value="InterPro"/>
</dbReference>
<comment type="caution">
    <text evidence="1">The sequence shown here is derived from an EMBL/GenBank/DDBJ whole genome shotgun (WGS) entry which is preliminary data.</text>
</comment>
<dbReference type="NCBIfam" id="TIGR02616">
    <property type="entry name" value="tnaC_leader"/>
    <property type="match status" value="1"/>
</dbReference>
<proteinExistence type="predicted"/>
<name>A0A022PE46_9GAMM</name>
<dbReference type="InterPro" id="IPR012620">
    <property type="entry name" value="Trp_operon_leader_peptide"/>
</dbReference>
<dbReference type="Proteomes" id="UP000023464">
    <property type="component" value="Unassembled WGS sequence"/>
</dbReference>
<evidence type="ECO:0000313" key="1">
    <source>
        <dbReference type="EMBL" id="EYU13951.1"/>
    </source>
</evidence>
<protein>
    <submittedName>
        <fullName evidence="1">Tryptophanase leader peptide</fullName>
    </submittedName>
</protein>
<dbReference type="AlphaFoldDB" id="A0A022PE46"/>
<evidence type="ECO:0000313" key="2">
    <source>
        <dbReference type="Proteomes" id="UP000023464"/>
    </source>
</evidence>
<reference evidence="1 2" key="1">
    <citation type="submission" date="2014-03" db="EMBL/GenBank/DDBJ databases">
        <title>Draft Genome of Photorhabdus luminescens BA1, an Egyptian Isolate.</title>
        <authorList>
            <person name="Ghazal S."/>
            <person name="Hurst S.G.IV."/>
            <person name="Morris K."/>
            <person name="Thomas K."/>
            <person name="Tisa L.S."/>
        </authorList>
    </citation>
    <scope>NUCLEOTIDE SEQUENCE [LARGE SCALE GENOMIC DNA]</scope>
    <source>
        <strain evidence="1 2">BA1</strain>
    </source>
</reference>